<name>A0A4V0YDQ3_9MICO</name>
<protein>
    <submittedName>
        <fullName evidence="2">Alpha/beta hydrolase</fullName>
    </submittedName>
</protein>
<dbReference type="EMBL" id="CP035494">
    <property type="protein sequence ID" value="QAY61511.1"/>
    <property type="molecule type" value="Genomic_DNA"/>
</dbReference>
<dbReference type="KEGG" id="mprt:ET475_17100"/>
<sequence>MDVILVPGLWLDASSWGAVIPALERAGHTAHALTMPGIGAAAAESSHVRLDDWVATVVAEIDKCSAPVALVGHSGGGNVVWAAADARTTHVSHVVFIDTVPPASGFGISEFPSRDGVVPFPGWDFFDGADIEDVDEATRRAVRVGSVPMRVPTDAVELNDPARHGIPVTLLSGRQDEVELRNELAHWGPWEDEFNAIHDVEVVHLNTGHWPQLSQPDVLAAAIVKSLAA</sequence>
<dbReference type="PANTHER" id="PTHR37017:SF11">
    <property type="entry name" value="ESTERASE_LIPASE_THIOESTERASE DOMAIN-CONTAINING PROTEIN"/>
    <property type="match status" value="1"/>
</dbReference>
<dbReference type="GO" id="GO:0016787">
    <property type="term" value="F:hydrolase activity"/>
    <property type="evidence" value="ECO:0007669"/>
    <property type="project" value="UniProtKB-KW"/>
</dbReference>
<proteinExistence type="predicted"/>
<organism evidence="2 3">
    <name type="scientific">Microbacterium protaetiae</name>
    <dbReference type="NCBI Taxonomy" id="2509458"/>
    <lineage>
        <taxon>Bacteria</taxon>
        <taxon>Bacillati</taxon>
        <taxon>Actinomycetota</taxon>
        <taxon>Actinomycetes</taxon>
        <taxon>Micrococcales</taxon>
        <taxon>Microbacteriaceae</taxon>
        <taxon>Microbacterium</taxon>
    </lineage>
</organism>
<dbReference type="Gene3D" id="3.40.50.1820">
    <property type="entry name" value="alpha/beta hydrolase"/>
    <property type="match status" value="1"/>
</dbReference>
<keyword evidence="3" id="KW-1185">Reference proteome</keyword>
<feature type="domain" description="AB hydrolase-1" evidence="1">
    <location>
        <begin position="3"/>
        <end position="222"/>
    </location>
</feature>
<dbReference type="OrthoDB" id="9773549at2"/>
<keyword evidence="2" id="KW-0378">Hydrolase</keyword>
<dbReference type="InterPro" id="IPR000073">
    <property type="entry name" value="AB_hydrolase_1"/>
</dbReference>
<evidence type="ECO:0000313" key="3">
    <source>
        <dbReference type="Proteomes" id="UP000293995"/>
    </source>
</evidence>
<dbReference type="Proteomes" id="UP000293995">
    <property type="component" value="Chromosome"/>
</dbReference>
<evidence type="ECO:0000259" key="1">
    <source>
        <dbReference type="Pfam" id="PF12697"/>
    </source>
</evidence>
<dbReference type="Pfam" id="PF12697">
    <property type="entry name" value="Abhydrolase_6"/>
    <property type="match status" value="1"/>
</dbReference>
<gene>
    <name evidence="2" type="ORF">ET475_17100</name>
</gene>
<dbReference type="PANTHER" id="PTHR37017">
    <property type="entry name" value="AB HYDROLASE-1 DOMAIN-CONTAINING PROTEIN-RELATED"/>
    <property type="match status" value="1"/>
</dbReference>
<dbReference type="InterPro" id="IPR052897">
    <property type="entry name" value="Sec-Metab_Biosynth_Hydrolase"/>
</dbReference>
<dbReference type="AlphaFoldDB" id="A0A4V0YDQ3"/>
<evidence type="ECO:0000313" key="2">
    <source>
        <dbReference type="EMBL" id="QAY61511.1"/>
    </source>
</evidence>
<reference evidence="2 3" key="1">
    <citation type="submission" date="2019-01" db="EMBL/GenBank/DDBJ databases">
        <title>Genome sequencing of strain DFW100M-13.</title>
        <authorList>
            <person name="Heo J."/>
            <person name="Kim S.-J."/>
            <person name="Kim J.-S."/>
            <person name="Hong S.-B."/>
            <person name="Kwon S.-W."/>
        </authorList>
    </citation>
    <scope>NUCLEOTIDE SEQUENCE [LARGE SCALE GENOMIC DNA]</scope>
    <source>
        <strain evidence="2 3">DFW100M-13</strain>
    </source>
</reference>
<dbReference type="RefSeq" id="WP_129393097.1">
    <property type="nucleotide sequence ID" value="NZ_CP035494.1"/>
</dbReference>
<accession>A0A4V0YDQ3</accession>
<dbReference type="InterPro" id="IPR029058">
    <property type="entry name" value="AB_hydrolase_fold"/>
</dbReference>
<dbReference type="SUPFAM" id="SSF53474">
    <property type="entry name" value="alpha/beta-Hydrolases"/>
    <property type="match status" value="1"/>
</dbReference>